<keyword evidence="2" id="KW-1185">Reference proteome</keyword>
<dbReference type="Gramene" id="OIT32470">
    <property type="protein sequence ID" value="OIT32470"/>
    <property type="gene ID" value="A4A49_08010"/>
</dbReference>
<accession>A0A314KT21</accession>
<proteinExistence type="predicted"/>
<gene>
    <name evidence="1" type="ORF">A4A49_08010</name>
</gene>
<name>A0A314KT21_NICAT</name>
<dbReference type="AlphaFoldDB" id="A0A314KT21"/>
<comment type="caution">
    <text evidence="1">The sequence shown here is derived from an EMBL/GenBank/DDBJ whole genome shotgun (WGS) entry which is preliminary data.</text>
</comment>
<protein>
    <submittedName>
        <fullName evidence="1">Uncharacterized protein</fullName>
    </submittedName>
</protein>
<sequence>MGVRFSSGFSAPCVWAETRLIPHLDMVLGHMTTTILLTSLLNSIDLTESSRIDSVLGVGGGGLFDFFGVDDEGVVDRSIGMNTGSAAGSSFIRSGKKGRAWKLWRIWLLRVCGSVIGDGLSVFAIDCHRRGTNATSALFRASTVTLARCARFCTISVTFLLSRAKSYVIPCPYKATSNQEDGWWSGGSGWVEMVVGSKFFAIFLFLGFATLGNDGSGVKDRFPIINPSGVTSWIVEGFPGVGIGGIACTLIGDVMEVTVVVFSTGEGEECR</sequence>
<dbReference type="Proteomes" id="UP000187609">
    <property type="component" value="Unassembled WGS sequence"/>
</dbReference>
<evidence type="ECO:0000313" key="1">
    <source>
        <dbReference type="EMBL" id="OIT32470.1"/>
    </source>
</evidence>
<organism evidence="1 2">
    <name type="scientific">Nicotiana attenuata</name>
    <name type="common">Coyote tobacco</name>
    <dbReference type="NCBI Taxonomy" id="49451"/>
    <lineage>
        <taxon>Eukaryota</taxon>
        <taxon>Viridiplantae</taxon>
        <taxon>Streptophyta</taxon>
        <taxon>Embryophyta</taxon>
        <taxon>Tracheophyta</taxon>
        <taxon>Spermatophyta</taxon>
        <taxon>Magnoliopsida</taxon>
        <taxon>eudicotyledons</taxon>
        <taxon>Gunneridae</taxon>
        <taxon>Pentapetalae</taxon>
        <taxon>asterids</taxon>
        <taxon>lamiids</taxon>
        <taxon>Solanales</taxon>
        <taxon>Solanaceae</taxon>
        <taxon>Nicotianoideae</taxon>
        <taxon>Nicotianeae</taxon>
        <taxon>Nicotiana</taxon>
    </lineage>
</organism>
<dbReference type="EMBL" id="MJEQ01001055">
    <property type="protein sequence ID" value="OIT32470.1"/>
    <property type="molecule type" value="Genomic_DNA"/>
</dbReference>
<evidence type="ECO:0000313" key="2">
    <source>
        <dbReference type="Proteomes" id="UP000187609"/>
    </source>
</evidence>
<reference evidence="1" key="1">
    <citation type="submission" date="2016-11" db="EMBL/GenBank/DDBJ databases">
        <title>The genome of Nicotiana attenuata.</title>
        <authorList>
            <person name="Xu S."/>
            <person name="Brockmoeller T."/>
            <person name="Gaquerel E."/>
            <person name="Navarro A."/>
            <person name="Kuhl H."/>
            <person name="Gase K."/>
            <person name="Ling Z."/>
            <person name="Zhou W."/>
            <person name="Kreitzer C."/>
            <person name="Stanke M."/>
            <person name="Tang H."/>
            <person name="Lyons E."/>
            <person name="Pandey P."/>
            <person name="Pandey S.P."/>
            <person name="Timmermann B."/>
            <person name="Baldwin I.T."/>
        </authorList>
    </citation>
    <scope>NUCLEOTIDE SEQUENCE [LARGE SCALE GENOMIC DNA]</scope>
    <source>
        <strain evidence="1">UT</strain>
    </source>
</reference>